<evidence type="ECO:0000256" key="8">
    <source>
        <dbReference type="PROSITE-ProRule" id="PRU00169"/>
    </source>
</evidence>
<evidence type="ECO:0000256" key="7">
    <source>
        <dbReference type="ARBA" id="ARBA00024867"/>
    </source>
</evidence>
<comment type="function">
    <text evidence="7">May play the central regulatory role in sporulation. It may be an element of the effector pathway responsible for the activation of sporulation genes in response to nutritional stress. Spo0A may act in concert with spo0H (a sigma factor) to control the expression of some genes that are critical to the sporulation process.</text>
</comment>
<dbReference type="Proteomes" id="UP001299235">
    <property type="component" value="Unassembled WGS sequence"/>
</dbReference>
<evidence type="ECO:0000256" key="6">
    <source>
        <dbReference type="ARBA" id="ARBA00023163"/>
    </source>
</evidence>
<evidence type="ECO:0000256" key="2">
    <source>
        <dbReference type="ARBA" id="ARBA00022553"/>
    </source>
</evidence>
<dbReference type="PROSITE" id="PS51755">
    <property type="entry name" value="OMPR_PHOB"/>
    <property type="match status" value="1"/>
</dbReference>
<dbReference type="Gene3D" id="6.10.250.690">
    <property type="match status" value="1"/>
</dbReference>
<gene>
    <name evidence="12" type="ORF">LKD42_01115</name>
</gene>
<dbReference type="InterPro" id="IPR016032">
    <property type="entry name" value="Sig_transdc_resp-reg_C-effctor"/>
</dbReference>
<evidence type="ECO:0000259" key="11">
    <source>
        <dbReference type="PROSITE" id="PS51755"/>
    </source>
</evidence>
<keyword evidence="2 8" id="KW-0597">Phosphoprotein</keyword>
<evidence type="ECO:0000313" key="12">
    <source>
        <dbReference type="EMBL" id="MCC2147861.1"/>
    </source>
</evidence>
<feature type="DNA-binding region" description="OmpR/PhoB-type" evidence="9">
    <location>
        <begin position="131"/>
        <end position="227"/>
    </location>
</feature>
<keyword evidence="3" id="KW-0902">Two-component regulatory system</keyword>
<dbReference type="Pfam" id="PF00072">
    <property type="entry name" value="Response_reg"/>
    <property type="match status" value="1"/>
</dbReference>
<evidence type="ECO:0000256" key="1">
    <source>
        <dbReference type="ARBA" id="ARBA00018672"/>
    </source>
</evidence>
<evidence type="ECO:0000256" key="9">
    <source>
        <dbReference type="PROSITE-ProRule" id="PRU01091"/>
    </source>
</evidence>
<keyword evidence="5 9" id="KW-0238">DNA-binding</keyword>
<dbReference type="PANTHER" id="PTHR48111">
    <property type="entry name" value="REGULATOR OF RPOS"/>
    <property type="match status" value="1"/>
</dbReference>
<dbReference type="InterPro" id="IPR001789">
    <property type="entry name" value="Sig_transdc_resp-reg_receiver"/>
</dbReference>
<dbReference type="EMBL" id="JAJEQE010000002">
    <property type="protein sequence ID" value="MCC2147861.1"/>
    <property type="molecule type" value="Genomic_DNA"/>
</dbReference>
<reference evidence="12 13" key="1">
    <citation type="submission" date="2021-10" db="EMBL/GenBank/DDBJ databases">
        <title>Anaerobic single-cell dispensing facilitates the cultivation of human gut bacteria.</title>
        <authorList>
            <person name="Afrizal A."/>
        </authorList>
    </citation>
    <scope>NUCLEOTIDE SEQUENCE [LARGE SCALE GENOMIC DNA]</scope>
    <source>
        <strain evidence="12 13">CLA-AA-H246</strain>
    </source>
</reference>
<dbReference type="RefSeq" id="WP_248834557.1">
    <property type="nucleotide sequence ID" value="NZ_JAJEQE010000002.1"/>
</dbReference>
<evidence type="ECO:0000256" key="4">
    <source>
        <dbReference type="ARBA" id="ARBA00023015"/>
    </source>
</evidence>
<feature type="modified residue" description="4-aspartylphosphate" evidence="8">
    <location>
        <position position="53"/>
    </location>
</feature>
<protein>
    <recommendedName>
        <fullName evidence="1">Stage 0 sporulation protein A homolog</fullName>
    </recommendedName>
</protein>
<dbReference type="Pfam" id="PF00486">
    <property type="entry name" value="Trans_reg_C"/>
    <property type="match status" value="1"/>
</dbReference>
<sequence length="227" mass="25895">MGKWIYYVEDDTSIRELVLYALKTAEFQVMGFENAASFYKRMKEQQPDLILLDIMLPDEDGVSILKKLKSRPDTENIPVIMMTAKSSEYDKVLGLDSGADDYITKPFGVMELISRVKAVIRRSDRSKGSAGEVLKIGELVLDEQKHEVYARGQAVSLTFKEFELLSYLMKNRGLVLSRDKILNTIWNYEYEGESRTVDVHIGSLRQKLGTCGDFIKTIRGIGYKIED</sequence>
<dbReference type="InterPro" id="IPR001867">
    <property type="entry name" value="OmpR/PhoB-type_DNA-bd"/>
</dbReference>
<evidence type="ECO:0000256" key="5">
    <source>
        <dbReference type="ARBA" id="ARBA00023125"/>
    </source>
</evidence>
<accession>A0ABS8ERR3</accession>
<dbReference type="Gene3D" id="1.10.10.10">
    <property type="entry name" value="Winged helix-like DNA-binding domain superfamily/Winged helix DNA-binding domain"/>
    <property type="match status" value="1"/>
</dbReference>
<dbReference type="SUPFAM" id="SSF52172">
    <property type="entry name" value="CheY-like"/>
    <property type="match status" value="1"/>
</dbReference>
<dbReference type="PROSITE" id="PS50110">
    <property type="entry name" value="RESPONSE_REGULATORY"/>
    <property type="match status" value="1"/>
</dbReference>
<proteinExistence type="predicted"/>
<keyword evidence="13" id="KW-1185">Reference proteome</keyword>
<dbReference type="InterPro" id="IPR011006">
    <property type="entry name" value="CheY-like_superfamily"/>
</dbReference>
<evidence type="ECO:0000259" key="10">
    <source>
        <dbReference type="PROSITE" id="PS50110"/>
    </source>
</evidence>
<dbReference type="PANTHER" id="PTHR48111:SF1">
    <property type="entry name" value="TWO-COMPONENT RESPONSE REGULATOR ORR33"/>
    <property type="match status" value="1"/>
</dbReference>
<dbReference type="SUPFAM" id="SSF46894">
    <property type="entry name" value="C-terminal effector domain of the bipartite response regulators"/>
    <property type="match status" value="1"/>
</dbReference>
<evidence type="ECO:0000256" key="3">
    <source>
        <dbReference type="ARBA" id="ARBA00023012"/>
    </source>
</evidence>
<dbReference type="SMART" id="SM00862">
    <property type="entry name" value="Trans_reg_C"/>
    <property type="match status" value="1"/>
</dbReference>
<dbReference type="InterPro" id="IPR039420">
    <property type="entry name" value="WalR-like"/>
</dbReference>
<feature type="domain" description="OmpR/PhoB-type" evidence="11">
    <location>
        <begin position="131"/>
        <end position="227"/>
    </location>
</feature>
<name>A0ABS8ERR3_9FIRM</name>
<dbReference type="Gene3D" id="3.40.50.2300">
    <property type="match status" value="1"/>
</dbReference>
<keyword evidence="6" id="KW-0804">Transcription</keyword>
<keyword evidence="4" id="KW-0805">Transcription regulation</keyword>
<dbReference type="CDD" id="cd00383">
    <property type="entry name" value="trans_reg_C"/>
    <property type="match status" value="1"/>
</dbReference>
<comment type="caution">
    <text evidence="12">The sequence shown here is derived from an EMBL/GenBank/DDBJ whole genome shotgun (WGS) entry which is preliminary data.</text>
</comment>
<evidence type="ECO:0000313" key="13">
    <source>
        <dbReference type="Proteomes" id="UP001299235"/>
    </source>
</evidence>
<dbReference type="SMART" id="SM00448">
    <property type="entry name" value="REC"/>
    <property type="match status" value="1"/>
</dbReference>
<organism evidence="12 13">
    <name type="scientific">Hominisplanchenecus faecis</name>
    <dbReference type="NCBI Taxonomy" id="2885351"/>
    <lineage>
        <taxon>Bacteria</taxon>
        <taxon>Bacillati</taxon>
        <taxon>Bacillota</taxon>
        <taxon>Clostridia</taxon>
        <taxon>Lachnospirales</taxon>
        <taxon>Lachnospiraceae</taxon>
        <taxon>Hominisplanchenecus</taxon>
    </lineage>
</organism>
<feature type="domain" description="Response regulatory" evidence="10">
    <location>
        <begin position="4"/>
        <end position="120"/>
    </location>
</feature>
<dbReference type="InterPro" id="IPR036388">
    <property type="entry name" value="WH-like_DNA-bd_sf"/>
</dbReference>